<dbReference type="Pfam" id="PF13175">
    <property type="entry name" value="AAA_15"/>
    <property type="match status" value="1"/>
</dbReference>
<gene>
    <name evidence="2" type="ORF">AUJ23_02425</name>
</gene>
<dbReference type="Gene3D" id="3.40.50.300">
    <property type="entry name" value="P-loop containing nucleotide triphosphate hydrolases"/>
    <property type="match status" value="1"/>
</dbReference>
<proteinExistence type="predicted"/>
<reference evidence="2 3" key="1">
    <citation type="journal article" date="2016" name="Environ. Microbiol.">
        <title>Genomic resolution of a cold subsurface aquifer community provides metabolic insights for novel microbes adapted to high CO concentrations.</title>
        <authorList>
            <person name="Probst A.J."/>
            <person name="Castelle C.J."/>
            <person name="Singh A."/>
            <person name="Brown C.T."/>
            <person name="Anantharaman K."/>
            <person name="Sharon I."/>
            <person name="Hug L.A."/>
            <person name="Burstein D."/>
            <person name="Emerson J.B."/>
            <person name="Thomas B.C."/>
            <person name="Banfield J.F."/>
        </authorList>
    </citation>
    <scope>NUCLEOTIDE SEQUENCE [LARGE SCALE GENOMIC DNA]</scope>
    <source>
        <strain evidence="2">CG1_02_32_51</strain>
    </source>
</reference>
<dbReference type="SUPFAM" id="SSF52540">
    <property type="entry name" value="P-loop containing nucleoside triphosphate hydrolases"/>
    <property type="match status" value="1"/>
</dbReference>
<feature type="domain" description="AAA+ ATPase" evidence="1">
    <location>
        <begin position="14"/>
        <end position="248"/>
    </location>
</feature>
<sequence length="480" mass="55255">MDIIDINKYTLKNLNKINIILGKNGCGKSTLIRKVEQGISLKSEIYGKSKYITPERGGSLVYEAGIEQNLTNDTNWLSDQRRRNQTINFRQQSIAQYKKLELLVLREIEGSKRSDVDYNFDIYLKKINTLLDNIEIKRNDTTFKIYKKGTETELTAEGISSGESELISLGIECLVFSKECIPEKENFLFLDEPDVHLHPDLQVRLMHFLKDLVSENTFFKVLIATHSTAILGALESYTDTHLAFLSSDQKEVEFHTISETYKKVLPVFGAHPLSNIFNQAPILLVEGEDDERIWQQAVRSSIGKIKIYPCSVDSITNMNDFELEAQKIIQNVYDNAKGYSLRDKDDTTDEISDLPQITRMKLLCRNAENLLLTDEVLDFLGITWDELKQKLDKWIEVNDQHIHYEFVKKFKEKGFDRKQYNLKEIRNDLMGIIGSSKPWEIAVGKTIANLNWSDSSNFIEEGKIYSFLGEKLVKNLIPKV</sequence>
<dbReference type="PANTHER" id="PTHR43581">
    <property type="entry name" value="ATP/GTP PHOSPHATASE"/>
    <property type="match status" value="1"/>
</dbReference>
<evidence type="ECO:0000313" key="3">
    <source>
        <dbReference type="Proteomes" id="UP000181941"/>
    </source>
</evidence>
<evidence type="ECO:0000313" key="2">
    <source>
        <dbReference type="EMBL" id="OIO19181.1"/>
    </source>
</evidence>
<dbReference type="PANTHER" id="PTHR43581:SF4">
    <property type="entry name" value="ATP_GTP PHOSPHATASE"/>
    <property type="match status" value="1"/>
</dbReference>
<dbReference type="InterPro" id="IPR041685">
    <property type="entry name" value="AAA_GajA/Old/RecF-like"/>
</dbReference>
<dbReference type="CDD" id="cd00267">
    <property type="entry name" value="ABC_ATPase"/>
    <property type="match status" value="2"/>
</dbReference>
<name>A0A1J4U8R6_9BACT</name>
<dbReference type="EMBL" id="MNVC01000026">
    <property type="protein sequence ID" value="OIO19181.1"/>
    <property type="molecule type" value="Genomic_DNA"/>
</dbReference>
<protein>
    <recommendedName>
        <fullName evidence="1">AAA+ ATPase domain-containing protein</fullName>
    </recommendedName>
</protein>
<dbReference type="SMART" id="SM00382">
    <property type="entry name" value="AAA"/>
    <property type="match status" value="1"/>
</dbReference>
<dbReference type="STRING" id="1805238.AUJ23_02425"/>
<dbReference type="Proteomes" id="UP000181941">
    <property type="component" value="Unassembled WGS sequence"/>
</dbReference>
<evidence type="ECO:0000259" key="1">
    <source>
        <dbReference type="SMART" id="SM00382"/>
    </source>
</evidence>
<dbReference type="AlphaFoldDB" id="A0A1J4U8R6"/>
<accession>A0A1J4U8R6</accession>
<organism evidence="2 3">
    <name type="scientific">Candidatus Magasanikbacteria bacterium CG1_02_32_51</name>
    <dbReference type="NCBI Taxonomy" id="1805238"/>
    <lineage>
        <taxon>Bacteria</taxon>
        <taxon>Candidatus Magasanikiibacteriota</taxon>
    </lineage>
</organism>
<comment type="caution">
    <text evidence="2">The sequence shown here is derived from an EMBL/GenBank/DDBJ whole genome shotgun (WGS) entry which is preliminary data.</text>
</comment>
<dbReference type="InterPro" id="IPR051396">
    <property type="entry name" value="Bact_Antivir_Def_Nuclease"/>
</dbReference>
<dbReference type="InterPro" id="IPR027417">
    <property type="entry name" value="P-loop_NTPase"/>
</dbReference>
<dbReference type="InterPro" id="IPR003593">
    <property type="entry name" value="AAA+_ATPase"/>
</dbReference>